<organism evidence="1 2">
    <name type="scientific">Sphingomonas lycopersici</name>
    <dbReference type="NCBI Taxonomy" id="2951807"/>
    <lineage>
        <taxon>Bacteria</taxon>
        <taxon>Pseudomonadati</taxon>
        <taxon>Pseudomonadota</taxon>
        <taxon>Alphaproteobacteria</taxon>
        <taxon>Sphingomonadales</taxon>
        <taxon>Sphingomonadaceae</taxon>
        <taxon>Sphingomonas</taxon>
    </lineage>
</organism>
<dbReference type="InterPro" id="IPR029063">
    <property type="entry name" value="SAM-dependent_MTases_sf"/>
</dbReference>
<keyword evidence="2" id="KW-1185">Reference proteome</keyword>
<accession>A0AA42CQM9</accession>
<dbReference type="Gene3D" id="3.40.50.150">
    <property type="entry name" value="Vaccinia Virus protein VP39"/>
    <property type="match status" value="1"/>
</dbReference>
<protein>
    <submittedName>
        <fullName evidence="1">Class I SAM-dependent methyltransferase</fullName>
    </submittedName>
</protein>
<dbReference type="Proteomes" id="UP001165565">
    <property type="component" value="Unassembled WGS sequence"/>
</dbReference>
<gene>
    <name evidence="1" type="ORF">NEE01_10050</name>
</gene>
<keyword evidence="1" id="KW-0489">Methyltransferase</keyword>
<dbReference type="RefSeq" id="WP_265268813.1">
    <property type="nucleotide sequence ID" value="NZ_JANFAV010000005.1"/>
</dbReference>
<dbReference type="AlphaFoldDB" id="A0AA42CQM9"/>
<dbReference type="Pfam" id="PF13489">
    <property type="entry name" value="Methyltransf_23"/>
    <property type="match status" value="1"/>
</dbReference>
<proteinExistence type="predicted"/>
<sequence>MIFSPKNLQAQRTDSSSSRAVRSLRKQLPELLSLVDADGRPNINALTEILRDFNAMKLNMKFFGYELAKTLAAALPPLPAGGPFTFDIESKASTQADLEANWTRHWSSELGVAHVLHRKIWELAYVLQVIWQTGNMQPGRRGLGFGCGEEPLPSYLASKGCAVTATDLAPSDERAANWVASEEHGNPDRTYRPEFLDRATFDALVDFRYVDMTAVPDDLRDYDFCWSICAFEHLGSIEAGINFIDKAVDVLKPGGVSIHTTEFNFMNDDVTIDNWPTVLFQRRHFEEMARRLKAKGCAVAPLNYDVGSKPLDKFIDIAPYAYDWTFDQADKWRDGANHIKLTADGIPVTCFGIIATKQ</sequence>
<evidence type="ECO:0000313" key="2">
    <source>
        <dbReference type="Proteomes" id="UP001165565"/>
    </source>
</evidence>
<dbReference type="GO" id="GO:0008168">
    <property type="term" value="F:methyltransferase activity"/>
    <property type="evidence" value="ECO:0007669"/>
    <property type="project" value="UniProtKB-KW"/>
</dbReference>
<evidence type="ECO:0000313" key="1">
    <source>
        <dbReference type="EMBL" id="MCW6535127.1"/>
    </source>
</evidence>
<name>A0AA42CQM9_9SPHN</name>
<dbReference type="GO" id="GO:0032259">
    <property type="term" value="P:methylation"/>
    <property type="evidence" value="ECO:0007669"/>
    <property type="project" value="UniProtKB-KW"/>
</dbReference>
<comment type="caution">
    <text evidence="1">The sequence shown here is derived from an EMBL/GenBank/DDBJ whole genome shotgun (WGS) entry which is preliminary data.</text>
</comment>
<dbReference type="SUPFAM" id="SSF53335">
    <property type="entry name" value="S-adenosyl-L-methionine-dependent methyltransferases"/>
    <property type="match status" value="1"/>
</dbReference>
<reference evidence="1" key="1">
    <citation type="submission" date="2022-06" db="EMBL/GenBank/DDBJ databases">
        <title>Sphingomonas sp. nov. isolated from rhizosphere soil of tomato.</title>
        <authorList>
            <person name="Dong H."/>
            <person name="Gao R."/>
        </authorList>
    </citation>
    <scope>NUCLEOTIDE SEQUENCE</scope>
    <source>
        <strain evidence="1">MMSM24</strain>
    </source>
</reference>
<dbReference type="EMBL" id="JANFAV010000005">
    <property type="protein sequence ID" value="MCW6535127.1"/>
    <property type="molecule type" value="Genomic_DNA"/>
</dbReference>
<keyword evidence="1" id="KW-0808">Transferase</keyword>
<dbReference type="CDD" id="cd02440">
    <property type="entry name" value="AdoMet_MTases"/>
    <property type="match status" value="1"/>
</dbReference>